<evidence type="ECO:0000259" key="1">
    <source>
        <dbReference type="Pfam" id="PF00144"/>
    </source>
</evidence>
<dbReference type="InterPro" id="IPR001466">
    <property type="entry name" value="Beta-lactam-related"/>
</dbReference>
<dbReference type="RefSeq" id="WP_046376099.1">
    <property type="nucleotide sequence ID" value="NZ_CP010429.1"/>
</dbReference>
<dbReference type="PANTHER" id="PTHR43283:SF7">
    <property type="entry name" value="BETA-LACTAMASE-RELATED DOMAIN-CONTAINING PROTEIN"/>
    <property type="match status" value="1"/>
</dbReference>
<proteinExistence type="predicted"/>
<dbReference type="PATRIC" id="fig|1379870.5.peg.1269"/>
<dbReference type="EMBL" id="CP010429">
    <property type="protein sequence ID" value="AKD54502.1"/>
    <property type="molecule type" value="Genomic_DNA"/>
</dbReference>
<dbReference type="KEGG" id="srd:SD10_05850"/>
<reference evidence="2 3" key="1">
    <citation type="journal article" date="2014" name="Curr. Microbiol.">
        <title>Spirosoma radiotolerans sp. nov., a gamma-radiation-resistant bacterium isolated from gamma ray-irradiated soil.</title>
        <authorList>
            <person name="Lee J.J."/>
            <person name="Srinivasan S."/>
            <person name="Lim S."/>
            <person name="Joe M."/>
            <person name="Im S."/>
            <person name="Bae S.I."/>
            <person name="Park K.R."/>
            <person name="Han J.H."/>
            <person name="Park S.H."/>
            <person name="Joo B.M."/>
            <person name="Park S.J."/>
            <person name="Kim M.K."/>
        </authorList>
    </citation>
    <scope>NUCLEOTIDE SEQUENCE [LARGE SCALE GENOMIC DNA]</scope>
    <source>
        <strain evidence="2 3">DG5A</strain>
    </source>
</reference>
<dbReference type="SUPFAM" id="SSF56601">
    <property type="entry name" value="beta-lactamase/transpeptidase-like"/>
    <property type="match status" value="1"/>
</dbReference>
<dbReference type="AlphaFoldDB" id="A0A0E3V5W3"/>
<dbReference type="Pfam" id="PF00144">
    <property type="entry name" value="Beta-lactamase"/>
    <property type="match status" value="1"/>
</dbReference>
<dbReference type="Gene3D" id="3.40.710.10">
    <property type="entry name" value="DD-peptidase/beta-lactamase superfamily"/>
    <property type="match status" value="1"/>
</dbReference>
<accession>A0A0E3V5W3</accession>
<dbReference type="InterPro" id="IPR012338">
    <property type="entry name" value="Beta-lactam/transpept-like"/>
</dbReference>
<dbReference type="PANTHER" id="PTHR43283">
    <property type="entry name" value="BETA-LACTAMASE-RELATED"/>
    <property type="match status" value="1"/>
</dbReference>
<evidence type="ECO:0000313" key="3">
    <source>
        <dbReference type="Proteomes" id="UP000033054"/>
    </source>
</evidence>
<keyword evidence="3" id="KW-1185">Reference proteome</keyword>
<feature type="domain" description="Beta-lactamase-related" evidence="1">
    <location>
        <begin position="73"/>
        <end position="289"/>
    </location>
</feature>
<sequence>MDTNLSYLYRCIAWNLPNLDDHRRFPIQLIPNNPERLMPLLLGPALKAGPVTITHQQKASQQSLESFLHQSGTTSFLIIHQNKLIYENYFDDYTANSVVTSLSVTHALVSALVGIALNEGSLPGVDSPVLPQLPELANRISPALTIRHLLCMSSGLLYREGQMPWSDEARIHYSLDLRQQLLECESIEPPGRYYHYNKYNLLLLGRLLEKVTGMAVPDYCAQKIWSRMGAEQPASWNIDSIHSGFAKMDTGFNATARDVARFGLLYLNQGRFGDQQIIPEAWITQSTSIPLFDEAADYQRYMSRNKPPLGQWVSSPIGYYKYLWWGYRNGPHQESDFFALGDLGQFIYCSPLHDTVIVRFGKRWGNIDWWPVLFRELIAKMRN</sequence>
<organism evidence="2 3">
    <name type="scientific">Spirosoma radiotolerans</name>
    <dbReference type="NCBI Taxonomy" id="1379870"/>
    <lineage>
        <taxon>Bacteria</taxon>
        <taxon>Pseudomonadati</taxon>
        <taxon>Bacteroidota</taxon>
        <taxon>Cytophagia</taxon>
        <taxon>Cytophagales</taxon>
        <taxon>Cytophagaceae</taxon>
        <taxon>Spirosoma</taxon>
    </lineage>
</organism>
<dbReference type="InterPro" id="IPR050789">
    <property type="entry name" value="Diverse_Enzym_Activities"/>
</dbReference>
<name>A0A0E3V5W3_9BACT</name>
<dbReference type="Proteomes" id="UP000033054">
    <property type="component" value="Chromosome"/>
</dbReference>
<gene>
    <name evidence="2" type="ORF">SD10_05850</name>
</gene>
<protein>
    <recommendedName>
        <fullName evidence="1">Beta-lactamase-related domain-containing protein</fullName>
    </recommendedName>
</protein>
<dbReference type="STRING" id="1379870.SD10_05850"/>
<evidence type="ECO:0000313" key="2">
    <source>
        <dbReference type="EMBL" id="AKD54502.1"/>
    </source>
</evidence>
<dbReference type="OrthoDB" id="9773047at2"/>
<dbReference type="HOGENOM" id="CLU_030169_5_0_10"/>